<dbReference type="InterPro" id="IPR024096">
    <property type="entry name" value="NO_sig/Golgi_transp_ligand-bd"/>
</dbReference>
<evidence type="ECO:0000313" key="2">
    <source>
        <dbReference type="Proteomes" id="UP000471465"/>
    </source>
</evidence>
<evidence type="ECO:0008006" key="3">
    <source>
        <dbReference type="Google" id="ProtNLM"/>
    </source>
</evidence>
<comment type="caution">
    <text evidence="1">The sequence shown here is derived from an EMBL/GenBank/DDBJ whole genome shotgun (WGS) entry which is preliminary data.</text>
</comment>
<evidence type="ECO:0000313" key="1">
    <source>
        <dbReference type="EMBL" id="KAF0569963.1"/>
    </source>
</evidence>
<gene>
    <name evidence="1" type="ORF">FQV37_1998</name>
</gene>
<keyword evidence="2" id="KW-1185">Reference proteome</keyword>
<reference evidence="1 2" key="1">
    <citation type="submission" date="2019-09" db="EMBL/GenBank/DDBJ databases">
        <title>Draft genome sequence of Psychrobacter nivimaris LAMA 639, in search for biotechnological relevant genes.</title>
        <authorList>
            <person name="Lima A.O.S."/>
            <person name="Staloch B.E.K."/>
            <person name="Freitas R.C."/>
            <person name="Niero H."/>
            <person name="Silva M.A.C."/>
        </authorList>
    </citation>
    <scope>NUCLEOTIDE SEQUENCE [LARGE SCALE GENOMIC DNA]</scope>
    <source>
        <strain evidence="1 2">LAMA 639</strain>
    </source>
</reference>
<dbReference type="EMBL" id="VZIZ01000004">
    <property type="protein sequence ID" value="KAF0569963.1"/>
    <property type="molecule type" value="Genomic_DNA"/>
</dbReference>
<dbReference type="Gene3D" id="3.30.1380.20">
    <property type="entry name" value="Trafficking protein particle complex subunit 3"/>
    <property type="match status" value="1"/>
</dbReference>
<dbReference type="Proteomes" id="UP000471465">
    <property type="component" value="Unassembled WGS sequence"/>
</dbReference>
<protein>
    <recommendedName>
        <fullName evidence="3">4-vinyl reductase 4VR domain-containing protein</fullName>
    </recommendedName>
</protein>
<organism evidence="1 2">
    <name type="scientific">Psychrobacter nivimaris</name>
    <dbReference type="NCBI Taxonomy" id="281738"/>
    <lineage>
        <taxon>Bacteria</taxon>
        <taxon>Pseudomonadati</taxon>
        <taxon>Pseudomonadota</taxon>
        <taxon>Gammaproteobacteria</taxon>
        <taxon>Moraxellales</taxon>
        <taxon>Moraxellaceae</taxon>
        <taxon>Psychrobacter</taxon>
    </lineage>
</organism>
<name>A0A6N7C3V9_9GAMM</name>
<accession>A0A6N7C3V9</accession>
<dbReference type="SUPFAM" id="SSF111126">
    <property type="entry name" value="Ligand-binding domain in the NO signalling and Golgi transport"/>
    <property type="match status" value="1"/>
</dbReference>
<dbReference type="AlphaFoldDB" id="A0A6N7C3V9"/>
<sequence length="235" mass="25389">MKFSCALETSSERIRLVNVISPLIKAGYQLVSQKQEPSENGGNIIHVIARSLGSKTQADLIEDLSSIEGCTLFNLEIDEEGGSSAAPAKKTLDEKSVLSAIGAYYPKIADIVSQYEDSLPIERRMTALQELGRKVGGGIYQRDYSLGSPLKMPTTITRELVPALKGLSKVKAKNNVIYLIKCPFCKSSDHTHSGCHFIVGYIEGFLASNPAIDVVQVEETNCGAGSTNICEFTIG</sequence>
<dbReference type="RefSeq" id="WP_160020989.1">
    <property type="nucleotide sequence ID" value="NZ_VZIZ01000004.1"/>
</dbReference>
<proteinExistence type="predicted"/>